<dbReference type="SUPFAM" id="SSF81321">
    <property type="entry name" value="Family A G protein-coupled receptor-like"/>
    <property type="match status" value="1"/>
</dbReference>
<keyword evidence="6 9" id="KW-0472">Membrane</keyword>
<feature type="transmembrane region" description="Helical" evidence="9">
    <location>
        <begin position="163"/>
        <end position="189"/>
    </location>
</feature>
<evidence type="ECO:0000256" key="1">
    <source>
        <dbReference type="ARBA" id="ARBA00004651"/>
    </source>
</evidence>
<organism evidence="11 13">
    <name type="scientific">Hydra vulgaris</name>
    <name type="common">Hydra</name>
    <name type="synonym">Hydra attenuata</name>
    <dbReference type="NCBI Taxonomy" id="6087"/>
    <lineage>
        <taxon>Eukaryota</taxon>
        <taxon>Metazoa</taxon>
        <taxon>Cnidaria</taxon>
        <taxon>Hydrozoa</taxon>
        <taxon>Hydroidolina</taxon>
        <taxon>Anthoathecata</taxon>
        <taxon>Aplanulata</taxon>
        <taxon>Hydridae</taxon>
        <taxon>Hydra</taxon>
    </lineage>
</organism>
<evidence type="ECO:0000256" key="6">
    <source>
        <dbReference type="ARBA" id="ARBA00023136"/>
    </source>
</evidence>
<feature type="transmembrane region" description="Helical" evidence="9">
    <location>
        <begin position="307"/>
        <end position="326"/>
    </location>
</feature>
<accession>A0ABM4BR83</accession>
<protein>
    <submittedName>
        <fullName evidence="12 13">Dopamine D2-like receptor</fullName>
    </submittedName>
</protein>
<feature type="transmembrane region" description="Helical" evidence="9">
    <location>
        <begin position="65"/>
        <end position="84"/>
    </location>
</feature>
<feature type="transmembrane region" description="Helical" evidence="9">
    <location>
        <begin position="269"/>
        <end position="287"/>
    </location>
</feature>
<dbReference type="Gene3D" id="1.20.1070.10">
    <property type="entry name" value="Rhodopsin 7-helix transmembrane proteins"/>
    <property type="match status" value="1"/>
</dbReference>
<comment type="subcellular location">
    <subcellularLocation>
        <location evidence="1">Cell membrane</location>
        <topology evidence="1">Multi-pass membrane protein</topology>
    </subcellularLocation>
</comment>
<dbReference type="PROSITE" id="PS50262">
    <property type="entry name" value="G_PROTEIN_RECEP_F1_2"/>
    <property type="match status" value="1"/>
</dbReference>
<evidence type="ECO:0000313" key="17">
    <source>
        <dbReference type="RefSeq" id="XP_065651667.1"/>
    </source>
</evidence>
<gene>
    <name evidence="12 13 14 15 16 17" type="primary">LOC105843157</name>
</gene>
<keyword evidence="2" id="KW-1003">Cell membrane</keyword>
<evidence type="ECO:0000259" key="10">
    <source>
        <dbReference type="PROSITE" id="PS50262"/>
    </source>
</evidence>
<feature type="domain" description="G-protein coupled receptors family 1 profile" evidence="10">
    <location>
        <begin position="35"/>
        <end position="323"/>
    </location>
</feature>
<evidence type="ECO:0000256" key="3">
    <source>
        <dbReference type="ARBA" id="ARBA00022692"/>
    </source>
</evidence>
<dbReference type="RefSeq" id="XP_065651663.1">
    <property type="nucleotide sequence ID" value="XM_065795591.1"/>
</dbReference>
<evidence type="ECO:0000313" key="13">
    <source>
        <dbReference type="RefSeq" id="XP_065651663.1"/>
    </source>
</evidence>
<evidence type="ECO:0000313" key="11">
    <source>
        <dbReference type="Proteomes" id="UP001652625"/>
    </source>
</evidence>
<name>A0ABM4BR83_HYDVU</name>
<keyword evidence="7" id="KW-0675">Receptor</keyword>
<dbReference type="Pfam" id="PF00001">
    <property type="entry name" value="7tm_1"/>
    <property type="match status" value="1"/>
</dbReference>
<dbReference type="RefSeq" id="XP_065651666.1">
    <property type="nucleotide sequence ID" value="XM_065795594.1"/>
</dbReference>
<feature type="transmembrane region" description="Helical" evidence="9">
    <location>
        <begin position="130"/>
        <end position="151"/>
    </location>
</feature>
<proteinExistence type="predicted"/>
<keyword evidence="4 9" id="KW-1133">Transmembrane helix</keyword>
<evidence type="ECO:0000313" key="12">
    <source>
        <dbReference type="RefSeq" id="XP_065651662.1"/>
    </source>
</evidence>
<dbReference type="InterPro" id="IPR000276">
    <property type="entry name" value="GPCR_Rhodpsn"/>
</dbReference>
<dbReference type="RefSeq" id="XP_065651662.1">
    <property type="nucleotide sequence ID" value="XM_065795590.1"/>
</dbReference>
<dbReference type="RefSeq" id="XP_065651665.1">
    <property type="nucleotide sequence ID" value="XM_065795593.1"/>
</dbReference>
<dbReference type="PRINTS" id="PR00237">
    <property type="entry name" value="GPCRRHODOPSN"/>
</dbReference>
<evidence type="ECO:0000256" key="2">
    <source>
        <dbReference type="ARBA" id="ARBA00022475"/>
    </source>
</evidence>
<evidence type="ECO:0000313" key="14">
    <source>
        <dbReference type="RefSeq" id="XP_065651664.1"/>
    </source>
</evidence>
<sequence>MNGSQLNQTNDISINSINVFDLFLFLTISLVATFGNIVVFICYYKFHSLRTVTNVFMLSLSASDLLVALFSIPLTICVFVFNVYHKNMYYVGDMMPSIVSIYSLALVAVDRAMVITKPYFHQEKITRKSAWVSVCITWLLMLSYTLAGMAFNDPNGYYAKKFTITVVFVSYGFPVAVMIISYTIMGFVAKKHAKELKSLDRTIVRLRSDRDVLITEDSPSLIKNKIIDELKTENKIQDIKNSTSLQSSGNGHVISGLSSTRHLKRELKAALTLSMILSCFIITWTPFMSLNMIHLANKKFNQVLVKYFKILHYANSALNPILYVILNQRWRKAFTKILCNCNNQNPFRTKSSLNKSSPSFSKRSNDW</sequence>
<dbReference type="RefSeq" id="XP_065651664.1">
    <property type="nucleotide sequence ID" value="XM_065795592.1"/>
</dbReference>
<evidence type="ECO:0000256" key="9">
    <source>
        <dbReference type="SAM" id="Phobius"/>
    </source>
</evidence>
<evidence type="ECO:0000256" key="8">
    <source>
        <dbReference type="ARBA" id="ARBA00023224"/>
    </source>
</evidence>
<dbReference type="Proteomes" id="UP001652625">
    <property type="component" value="Chromosome 04"/>
</dbReference>
<evidence type="ECO:0000313" key="16">
    <source>
        <dbReference type="RefSeq" id="XP_065651666.1"/>
    </source>
</evidence>
<dbReference type="SMART" id="SM01381">
    <property type="entry name" value="7TM_GPCR_Srsx"/>
    <property type="match status" value="1"/>
</dbReference>
<dbReference type="PANTHER" id="PTHR24248">
    <property type="entry name" value="ADRENERGIC RECEPTOR-RELATED G-PROTEIN COUPLED RECEPTOR"/>
    <property type="match status" value="1"/>
</dbReference>
<evidence type="ECO:0000313" key="15">
    <source>
        <dbReference type="RefSeq" id="XP_065651665.1"/>
    </source>
</evidence>
<dbReference type="RefSeq" id="XP_065651667.1">
    <property type="nucleotide sequence ID" value="XM_065795595.1"/>
</dbReference>
<keyword evidence="8" id="KW-0807">Transducer</keyword>
<dbReference type="GeneID" id="105843157"/>
<feature type="transmembrane region" description="Helical" evidence="9">
    <location>
        <begin position="90"/>
        <end position="109"/>
    </location>
</feature>
<reference evidence="12 13" key="1">
    <citation type="submission" date="2025-05" db="UniProtKB">
        <authorList>
            <consortium name="RefSeq"/>
        </authorList>
    </citation>
    <scope>IDENTIFICATION</scope>
</reference>
<evidence type="ECO:0000256" key="4">
    <source>
        <dbReference type="ARBA" id="ARBA00022989"/>
    </source>
</evidence>
<evidence type="ECO:0000256" key="5">
    <source>
        <dbReference type="ARBA" id="ARBA00023040"/>
    </source>
</evidence>
<keyword evidence="3 9" id="KW-0812">Transmembrane</keyword>
<dbReference type="InterPro" id="IPR017452">
    <property type="entry name" value="GPCR_Rhodpsn_7TM"/>
</dbReference>
<feature type="transmembrane region" description="Helical" evidence="9">
    <location>
        <begin position="22"/>
        <end position="44"/>
    </location>
</feature>
<keyword evidence="11" id="KW-1185">Reference proteome</keyword>
<evidence type="ECO:0000256" key="7">
    <source>
        <dbReference type="ARBA" id="ARBA00023170"/>
    </source>
</evidence>
<keyword evidence="5" id="KW-0297">G-protein coupled receptor</keyword>